<dbReference type="PANTHER" id="PTHR14087">
    <property type="entry name" value="THYMOCYTE NUCLEAR PROTEIN 1"/>
    <property type="match status" value="1"/>
</dbReference>
<sequence length="98" mass="11106">MSNKASTSSSSANYYLLKAEPDSRIVKGKDVKFSVDDFEQIKTSPWEGVRNFEARNIMKEMRKGDKALFYHSNCKNPGIAAFAEVSKEAYPDYTAWDP</sequence>
<feature type="domain" description="EVE" evidence="1">
    <location>
        <begin position="13"/>
        <end position="98"/>
    </location>
</feature>
<evidence type="ECO:0000313" key="3">
    <source>
        <dbReference type="Proteomes" id="UP001140091"/>
    </source>
</evidence>
<evidence type="ECO:0000313" key="2">
    <source>
        <dbReference type="EMBL" id="KAJ2923172.1"/>
    </source>
</evidence>
<dbReference type="PANTHER" id="PTHR14087:SF7">
    <property type="entry name" value="THYMOCYTE NUCLEAR PROTEIN 1"/>
    <property type="match status" value="1"/>
</dbReference>
<dbReference type="InterPro" id="IPR015947">
    <property type="entry name" value="PUA-like_sf"/>
</dbReference>
<comment type="caution">
    <text evidence="2">The sequence shown here is derived from an EMBL/GenBank/DDBJ whole genome shotgun (WGS) entry which is preliminary data.</text>
</comment>
<dbReference type="InterPro" id="IPR002740">
    <property type="entry name" value="EVE_domain"/>
</dbReference>
<keyword evidence="3" id="KW-1185">Reference proteome</keyword>
<dbReference type="SUPFAM" id="SSF88697">
    <property type="entry name" value="PUA domain-like"/>
    <property type="match status" value="1"/>
</dbReference>
<gene>
    <name evidence="2" type="ORF">H1R20_g13922</name>
</gene>
<dbReference type="InterPro" id="IPR052181">
    <property type="entry name" value="5hmC_binding"/>
</dbReference>
<protein>
    <recommendedName>
        <fullName evidence="1">EVE domain-containing protein</fullName>
    </recommendedName>
</protein>
<dbReference type="EMBL" id="JANBPK010001399">
    <property type="protein sequence ID" value="KAJ2923172.1"/>
    <property type="molecule type" value="Genomic_DNA"/>
</dbReference>
<name>A0A9W8IUN3_9AGAR</name>
<dbReference type="GO" id="GO:0005634">
    <property type="term" value="C:nucleus"/>
    <property type="evidence" value="ECO:0007669"/>
    <property type="project" value="TreeGrafter"/>
</dbReference>
<proteinExistence type="predicted"/>
<evidence type="ECO:0000259" key="1">
    <source>
        <dbReference type="Pfam" id="PF01878"/>
    </source>
</evidence>
<dbReference type="OrthoDB" id="41445at2759"/>
<dbReference type="Pfam" id="PF01878">
    <property type="entry name" value="EVE"/>
    <property type="match status" value="1"/>
</dbReference>
<accession>A0A9W8IUN3</accession>
<dbReference type="AlphaFoldDB" id="A0A9W8IUN3"/>
<feature type="non-terminal residue" evidence="2">
    <location>
        <position position="1"/>
    </location>
</feature>
<organism evidence="2 3">
    <name type="scientific">Candolleomyces eurysporus</name>
    <dbReference type="NCBI Taxonomy" id="2828524"/>
    <lineage>
        <taxon>Eukaryota</taxon>
        <taxon>Fungi</taxon>
        <taxon>Dikarya</taxon>
        <taxon>Basidiomycota</taxon>
        <taxon>Agaricomycotina</taxon>
        <taxon>Agaricomycetes</taxon>
        <taxon>Agaricomycetidae</taxon>
        <taxon>Agaricales</taxon>
        <taxon>Agaricineae</taxon>
        <taxon>Psathyrellaceae</taxon>
        <taxon>Candolleomyces</taxon>
    </lineage>
</organism>
<dbReference type="Gene3D" id="3.10.590.10">
    <property type="entry name" value="ph1033 like domains"/>
    <property type="match status" value="1"/>
</dbReference>
<reference evidence="2" key="1">
    <citation type="submission" date="2022-06" db="EMBL/GenBank/DDBJ databases">
        <title>Genome Sequence of Candolleomyces eurysporus.</title>
        <authorList>
            <person name="Buettner E."/>
        </authorList>
    </citation>
    <scope>NUCLEOTIDE SEQUENCE</scope>
    <source>
        <strain evidence="2">VTCC 930004</strain>
    </source>
</reference>
<dbReference type="Proteomes" id="UP001140091">
    <property type="component" value="Unassembled WGS sequence"/>
</dbReference>